<dbReference type="GeneID" id="19207238"/>
<name>A0A5M3N2V3_CONPW</name>
<sequence length="132" mass="14404">MPVCEIIARGGDALSRMMVGASDRVGQGMDSGSRKICLSIVWPGHESANWAHSIELYTPLGPLTRAQLAVLVAQMILSFVEATKQFPASRCPEWRIGASGVSLNRLYLAGLWNTSPDMWMAEILVDTRTLLS</sequence>
<gene>
    <name evidence="1" type="ORF">CONPUDRAFT_47941</name>
</gene>
<dbReference type="OMA" id="NTHENYW"/>
<dbReference type="EMBL" id="JH711574">
    <property type="protein sequence ID" value="EIW85646.1"/>
    <property type="molecule type" value="Genomic_DNA"/>
</dbReference>
<dbReference type="Proteomes" id="UP000053558">
    <property type="component" value="Unassembled WGS sequence"/>
</dbReference>
<evidence type="ECO:0000313" key="1">
    <source>
        <dbReference type="EMBL" id="EIW85646.1"/>
    </source>
</evidence>
<reference evidence="2" key="1">
    <citation type="journal article" date="2012" name="Science">
        <title>The Paleozoic origin of enzymatic lignin decomposition reconstructed from 31 fungal genomes.</title>
        <authorList>
            <person name="Floudas D."/>
            <person name="Binder M."/>
            <person name="Riley R."/>
            <person name="Barry K."/>
            <person name="Blanchette R.A."/>
            <person name="Henrissat B."/>
            <person name="Martinez A.T."/>
            <person name="Otillar R."/>
            <person name="Spatafora J.W."/>
            <person name="Yadav J.S."/>
            <person name="Aerts A."/>
            <person name="Benoit I."/>
            <person name="Boyd A."/>
            <person name="Carlson A."/>
            <person name="Copeland A."/>
            <person name="Coutinho P.M."/>
            <person name="de Vries R.P."/>
            <person name="Ferreira P."/>
            <person name="Findley K."/>
            <person name="Foster B."/>
            <person name="Gaskell J."/>
            <person name="Glotzer D."/>
            <person name="Gorecki P."/>
            <person name="Heitman J."/>
            <person name="Hesse C."/>
            <person name="Hori C."/>
            <person name="Igarashi K."/>
            <person name="Jurgens J.A."/>
            <person name="Kallen N."/>
            <person name="Kersten P."/>
            <person name="Kohler A."/>
            <person name="Kuees U."/>
            <person name="Kumar T.K.A."/>
            <person name="Kuo A."/>
            <person name="LaButti K."/>
            <person name="Larrondo L.F."/>
            <person name="Lindquist E."/>
            <person name="Ling A."/>
            <person name="Lombard V."/>
            <person name="Lucas S."/>
            <person name="Lundell T."/>
            <person name="Martin R."/>
            <person name="McLaughlin D.J."/>
            <person name="Morgenstern I."/>
            <person name="Morin E."/>
            <person name="Murat C."/>
            <person name="Nagy L.G."/>
            <person name="Nolan M."/>
            <person name="Ohm R.A."/>
            <person name="Patyshakuliyeva A."/>
            <person name="Rokas A."/>
            <person name="Ruiz-Duenas F.J."/>
            <person name="Sabat G."/>
            <person name="Salamov A."/>
            <person name="Samejima M."/>
            <person name="Schmutz J."/>
            <person name="Slot J.C."/>
            <person name="St John F."/>
            <person name="Stenlid J."/>
            <person name="Sun H."/>
            <person name="Sun S."/>
            <person name="Syed K."/>
            <person name="Tsang A."/>
            <person name="Wiebenga A."/>
            <person name="Young D."/>
            <person name="Pisabarro A."/>
            <person name="Eastwood D.C."/>
            <person name="Martin F."/>
            <person name="Cullen D."/>
            <person name="Grigoriev I.V."/>
            <person name="Hibbett D.S."/>
        </authorList>
    </citation>
    <scope>NUCLEOTIDE SEQUENCE [LARGE SCALE GENOMIC DNA]</scope>
    <source>
        <strain evidence="2">RWD-64-598 SS2</strain>
    </source>
</reference>
<accession>A0A5M3N2V3</accession>
<dbReference type="AlphaFoldDB" id="A0A5M3N2V3"/>
<comment type="caution">
    <text evidence="1">The sequence shown here is derived from an EMBL/GenBank/DDBJ whole genome shotgun (WGS) entry which is preliminary data.</text>
</comment>
<proteinExistence type="predicted"/>
<protein>
    <submittedName>
        <fullName evidence="1">Uncharacterized protein</fullName>
    </submittedName>
</protein>
<dbReference type="KEGG" id="cput:CONPUDRAFT_47941"/>
<organism evidence="1 2">
    <name type="scientific">Coniophora puteana (strain RWD-64-598)</name>
    <name type="common">Brown rot fungus</name>
    <dbReference type="NCBI Taxonomy" id="741705"/>
    <lineage>
        <taxon>Eukaryota</taxon>
        <taxon>Fungi</taxon>
        <taxon>Dikarya</taxon>
        <taxon>Basidiomycota</taxon>
        <taxon>Agaricomycotina</taxon>
        <taxon>Agaricomycetes</taxon>
        <taxon>Agaricomycetidae</taxon>
        <taxon>Boletales</taxon>
        <taxon>Coniophorineae</taxon>
        <taxon>Coniophoraceae</taxon>
        <taxon>Coniophora</taxon>
    </lineage>
</organism>
<keyword evidence="2" id="KW-1185">Reference proteome</keyword>
<dbReference type="OrthoDB" id="2662268at2759"/>
<dbReference type="RefSeq" id="XP_007764046.1">
    <property type="nucleotide sequence ID" value="XM_007765856.1"/>
</dbReference>
<evidence type="ECO:0000313" key="2">
    <source>
        <dbReference type="Proteomes" id="UP000053558"/>
    </source>
</evidence>